<dbReference type="Pfam" id="PF00583">
    <property type="entry name" value="Acetyltransf_1"/>
    <property type="match status" value="1"/>
</dbReference>
<dbReference type="EMBL" id="KE148146">
    <property type="protein sequence ID" value="EPE09960.1"/>
    <property type="molecule type" value="Genomic_DNA"/>
</dbReference>
<feature type="transmembrane region" description="Helical" evidence="2">
    <location>
        <begin position="156"/>
        <end position="177"/>
    </location>
</feature>
<dbReference type="GO" id="GO:0016747">
    <property type="term" value="F:acyltransferase activity, transferring groups other than amino-acyl groups"/>
    <property type="evidence" value="ECO:0007669"/>
    <property type="project" value="InterPro"/>
</dbReference>
<dbReference type="Proteomes" id="UP000016923">
    <property type="component" value="Unassembled WGS sequence"/>
</dbReference>
<keyword evidence="2" id="KW-1133">Transmembrane helix</keyword>
<evidence type="ECO:0000313" key="5">
    <source>
        <dbReference type="Proteomes" id="UP000016923"/>
    </source>
</evidence>
<evidence type="ECO:0000256" key="1">
    <source>
        <dbReference type="SAM" id="MobiDB-lite"/>
    </source>
</evidence>
<dbReference type="AlphaFoldDB" id="S3D8Z8"/>
<evidence type="ECO:0000259" key="3">
    <source>
        <dbReference type="Pfam" id="PF00583"/>
    </source>
</evidence>
<dbReference type="InterPro" id="IPR016181">
    <property type="entry name" value="Acyl_CoA_acyltransferase"/>
</dbReference>
<gene>
    <name evidence="4" type="ORF">F503_05055</name>
</gene>
<feature type="compositionally biased region" description="Polar residues" evidence="1">
    <location>
        <begin position="257"/>
        <end position="266"/>
    </location>
</feature>
<name>S3D8Z8_OPHP1</name>
<feature type="region of interest" description="Disordered" evidence="1">
    <location>
        <begin position="230"/>
        <end position="266"/>
    </location>
</feature>
<feature type="region of interest" description="Disordered" evidence="1">
    <location>
        <begin position="68"/>
        <end position="87"/>
    </location>
</feature>
<evidence type="ECO:0000313" key="4">
    <source>
        <dbReference type="EMBL" id="EPE09960.1"/>
    </source>
</evidence>
<protein>
    <submittedName>
        <fullName evidence="4">Gnat family</fullName>
    </submittedName>
</protein>
<keyword evidence="2" id="KW-0812">Transmembrane</keyword>
<dbReference type="OrthoDB" id="5343688at2759"/>
<evidence type="ECO:0000256" key="2">
    <source>
        <dbReference type="SAM" id="Phobius"/>
    </source>
</evidence>
<sequence length="350" mass="37503">MDAPHHMAVIMEVDLSACHPNTLVDRINAVPVLKTSAAFFSFLRANLVLPHSEMSSNLNTPVLGPVTTPTVSKKATRGAAASAPKGAEATLDEIPPLTLGVLTERADKVDALQLLADSVAQQRQTASRSLVFHPLNLAGLAAGVGIAYQFVPRHDLGVMLTVMSGVVMSYLAAIRYFSSPYIFAAEKLNWEWLRPSSENGNVEQEQDTIIGARYGDAMIGALVLRLEGPNLPTEKTSSTGSSTDSSTAAASLKRPATRSSTAGSANTLSGGHGYVRGWTTRLRYRRRGIGGDLLQEALRVTRERCGKDAEISFAADHANHTLVLHDMYNGPFHKTEKIAAKAMEKTLAAN</sequence>
<accession>S3D8Z8</accession>
<dbReference type="SUPFAM" id="SSF55729">
    <property type="entry name" value="Acyl-CoA N-acyltransferases (Nat)"/>
    <property type="match status" value="1"/>
</dbReference>
<dbReference type="VEuPathDB" id="FungiDB:F503_05055"/>
<keyword evidence="5" id="KW-1185">Reference proteome</keyword>
<dbReference type="Gene3D" id="3.40.630.30">
    <property type="match status" value="1"/>
</dbReference>
<dbReference type="HOGENOM" id="CLU_040076_1_0_1"/>
<dbReference type="InterPro" id="IPR000182">
    <property type="entry name" value="GNAT_dom"/>
</dbReference>
<feature type="domain" description="N-acetyltransferase" evidence="3">
    <location>
        <begin position="204"/>
        <end position="319"/>
    </location>
</feature>
<dbReference type="OMA" id="GPMFADD"/>
<feature type="compositionally biased region" description="Low complexity" evidence="1">
    <location>
        <begin position="236"/>
        <end position="251"/>
    </location>
</feature>
<dbReference type="eggNOG" id="ENOG502SMXQ">
    <property type="taxonomic scope" value="Eukaryota"/>
</dbReference>
<proteinExistence type="predicted"/>
<keyword evidence="2" id="KW-0472">Membrane</keyword>
<organism evidence="4 5">
    <name type="scientific">Ophiostoma piceae (strain UAMH 11346)</name>
    <name type="common">Sap stain fungus</name>
    <dbReference type="NCBI Taxonomy" id="1262450"/>
    <lineage>
        <taxon>Eukaryota</taxon>
        <taxon>Fungi</taxon>
        <taxon>Dikarya</taxon>
        <taxon>Ascomycota</taxon>
        <taxon>Pezizomycotina</taxon>
        <taxon>Sordariomycetes</taxon>
        <taxon>Sordariomycetidae</taxon>
        <taxon>Ophiostomatales</taxon>
        <taxon>Ophiostomataceae</taxon>
        <taxon>Ophiostoma</taxon>
    </lineage>
</organism>
<feature type="transmembrane region" description="Helical" evidence="2">
    <location>
        <begin position="130"/>
        <end position="150"/>
    </location>
</feature>
<reference evidence="4 5" key="1">
    <citation type="journal article" date="2013" name="BMC Genomics">
        <title>The genome and transcriptome of the pine saprophyte Ophiostoma piceae, and a comparison with the bark beetle-associated pine pathogen Grosmannia clavigera.</title>
        <authorList>
            <person name="Haridas S."/>
            <person name="Wang Y."/>
            <person name="Lim L."/>
            <person name="Massoumi Alamouti S."/>
            <person name="Jackman S."/>
            <person name="Docking R."/>
            <person name="Robertson G."/>
            <person name="Birol I."/>
            <person name="Bohlmann J."/>
            <person name="Breuil C."/>
        </authorList>
    </citation>
    <scope>NUCLEOTIDE SEQUENCE [LARGE SCALE GENOMIC DNA]</scope>
    <source>
        <strain evidence="4 5">UAMH 11346</strain>
    </source>
</reference>